<organism evidence="1 2">
    <name type="scientific">Ancylobacter radicis</name>
    <dbReference type="NCBI Taxonomy" id="2836179"/>
    <lineage>
        <taxon>Bacteria</taxon>
        <taxon>Pseudomonadati</taxon>
        <taxon>Pseudomonadota</taxon>
        <taxon>Alphaproteobacteria</taxon>
        <taxon>Hyphomicrobiales</taxon>
        <taxon>Xanthobacteraceae</taxon>
        <taxon>Ancylobacter</taxon>
    </lineage>
</organism>
<sequence>MSKFKISKDATLETVLGTLNKPENYIVGIFHHMHECKRLHGSSIVRIGVMGEGKAPNYRIEYDDEQDYCPNTVYGALDGKSHKILVEEDVLVDFNWSISLMSYSEVQALLGRIRNFTKTSSDSTK</sequence>
<gene>
    <name evidence="1" type="ORF">KIP89_07940</name>
</gene>
<accession>A0ABS5R704</accession>
<keyword evidence="2" id="KW-1185">Reference proteome</keyword>
<reference evidence="1" key="1">
    <citation type="submission" date="2021-05" db="EMBL/GenBank/DDBJ databases">
        <authorList>
            <person name="Sun Q."/>
            <person name="Inoue M."/>
        </authorList>
    </citation>
    <scope>NUCLEOTIDE SEQUENCE</scope>
    <source>
        <strain evidence="1">VKM B-3255</strain>
    </source>
</reference>
<evidence type="ECO:0000313" key="1">
    <source>
        <dbReference type="EMBL" id="MBS9477035.1"/>
    </source>
</evidence>
<evidence type="ECO:0000313" key="2">
    <source>
        <dbReference type="Proteomes" id="UP001166585"/>
    </source>
</evidence>
<dbReference type="RefSeq" id="WP_213754850.1">
    <property type="nucleotide sequence ID" value="NZ_JAHCQH010000015.1"/>
</dbReference>
<comment type="caution">
    <text evidence="1">The sequence shown here is derived from an EMBL/GenBank/DDBJ whole genome shotgun (WGS) entry which is preliminary data.</text>
</comment>
<protein>
    <submittedName>
        <fullName evidence="1">Uncharacterized protein</fullName>
    </submittedName>
</protein>
<proteinExistence type="predicted"/>
<name>A0ABS5R704_9HYPH</name>
<dbReference type="Proteomes" id="UP001166585">
    <property type="component" value="Unassembled WGS sequence"/>
</dbReference>
<dbReference type="EMBL" id="JAHCQH010000015">
    <property type="protein sequence ID" value="MBS9477035.1"/>
    <property type="molecule type" value="Genomic_DNA"/>
</dbReference>